<reference evidence="4 5" key="1">
    <citation type="submission" date="2024-09" db="EMBL/GenBank/DDBJ databases">
        <title>Rethinking Asexuality: The Enigmatic Case of Functional Sexual Genes in Lepraria (Stereocaulaceae).</title>
        <authorList>
            <person name="Doellman M."/>
            <person name="Sun Y."/>
            <person name="Barcenas-Pena A."/>
            <person name="Lumbsch H.T."/>
            <person name="Grewe F."/>
        </authorList>
    </citation>
    <scope>NUCLEOTIDE SEQUENCE [LARGE SCALE GENOMIC DNA]</scope>
    <source>
        <strain evidence="4 5">Grewe 0041</strain>
    </source>
</reference>
<evidence type="ECO:0000259" key="3">
    <source>
        <dbReference type="PROSITE" id="PS50075"/>
    </source>
</evidence>
<dbReference type="EMBL" id="JBHFEH010000014">
    <property type="protein sequence ID" value="KAL2054745.1"/>
    <property type="molecule type" value="Genomic_DNA"/>
</dbReference>
<dbReference type="Pfam" id="PF00550">
    <property type="entry name" value="PP-binding"/>
    <property type="match status" value="1"/>
</dbReference>
<proteinExistence type="predicted"/>
<dbReference type="Proteomes" id="UP001590951">
    <property type="component" value="Unassembled WGS sequence"/>
</dbReference>
<comment type="caution">
    <text evidence="4">The sequence shown here is derived from an EMBL/GenBank/DDBJ whole genome shotgun (WGS) entry which is preliminary data.</text>
</comment>
<accession>A0ABR4BAG8</accession>
<dbReference type="InterPro" id="IPR036736">
    <property type="entry name" value="ACP-like_sf"/>
</dbReference>
<keyword evidence="1" id="KW-0596">Phosphopantetheine</keyword>
<dbReference type="SUPFAM" id="SSF56801">
    <property type="entry name" value="Acetyl-CoA synthetase-like"/>
    <property type="match status" value="1"/>
</dbReference>
<evidence type="ECO:0000313" key="4">
    <source>
        <dbReference type="EMBL" id="KAL2054745.1"/>
    </source>
</evidence>
<organism evidence="4 5">
    <name type="scientific">Lepraria finkii</name>
    <dbReference type="NCBI Taxonomy" id="1340010"/>
    <lineage>
        <taxon>Eukaryota</taxon>
        <taxon>Fungi</taxon>
        <taxon>Dikarya</taxon>
        <taxon>Ascomycota</taxon>
        <taxon>Pezizomycotina</taxon>
        <taxon>Lecanoromycetes</taxon>
        <taxon>OSLEUM clade</taxon>
        <taxon>Lecanoromycetidae</taxon>
        <taxon>Lecanorales</taxon>
        <taxon>Lecanorineae</taxon>
        <taxon>Stereocaulaceae</taxon>
        <taxon>Lepraria</taxon>
    </lineage>
</organism>
<dbReference type="SMART" id="SM00823">
    <property type="entry name" value="PKS_PP"/>
    <property type="match status" value="1"/>
</dbReference>
<dbReference type="SUPFAM" id="SSF47336">
    <property type="entry name" value="ACP-like"/>
    <property type="match status" value="1"/>
</dbReference>
<evidence type="ECO:0000256" key="1">
    <source>
        <dbReference type="ARBA" id="ARBA00022450"/>
    </source>
</evidence>
<sequence>MENWSSWLKQKGLQDDSEDHAMVGMLKRFRALRDDVRATLKKKLPHYAVPNVLIPLRKFLLYPKGKIDKKVLPYPDVVELAAAAIPGKTARSAFSLTENFVGEIWAQRIPGVSADVIDLDDRFFDVGGHSMIGQTIIFDVTKQRGIALSMNTLFQNPTLREFASVLDAVSNLSNGDNPDSTPLEMD</sequence>
<name>A0ABR4BAG8_9LECA</name>
<dbReference type="InterPro" id="IPR020806">
    <property type="entry name" value="PKS_PP-bd"/>
</dbReference>
<dbReference type="InterPro" id="IPR009081">
    <property type="entry name" value="PP-bd_ACP"/>
</dbReference>
<protein>
    <recommendedName>
        <fullName evidence="3">Carrier domain-containing protein</fullName>
    </recommendedName>
</protein>
<dbReference type="Gene3D" id="3.30.300.30">
    <property type="match status" value="1"/>
</dbReference>
<keyword evidence="5" id="KW-1185">Reference proteome</keyword>
<dbReference type="PROSITE" id="PS50075">
    <property type="entry name" value="CARRIER"/>
    <property type="match status" value="1"/>
</dbReference>
<keyword evidence="2" id="KW-0597">Phosphoprotein</keyword>
<dbReference type="PANTHER" id="PTHR44845:SF1">
    <property type="entry name" value="L-2-AMINOADIPATE REDUCTASE"/>
    <property type="match status" value="1"/>
</dbReference>
<gene>
    <name evidence="4" type="ORF">ABVK25_005049</name>
</gene>
<evidence type="ECO:0000313" key="5">
    <source>
        <dbReference type="Proteomes" id="UP001590951"/>
    </source>
</evidence>
<evidence type="ECO:0000256" key="2">
    <source>
        <dbReference type="ARBA" id="ARBA00022553"/>
    </source>
</evidence>
<dbReference type="PANTHER" id="PTHR44845">
    <property type="entry name" value="CARRIER DOMAIN-CONTAINING PROTEIN"/>
    <property type="match status" value="1"/>
</dbReference>
<feature type="domain" description="Carrier" evidence="3">
    <location>
        <begin position="95"/>
        <end position="170"/>
    </location>
</feature>
<dbReference type="InterPro" id="IPR045851">
    <property type="entry name" value="AMP-bd_C_sf"/>
</dbReference>
<dbReference type="Gene3D" id="1.10.1200.10">
    <property type="entry name" value="ACP-like"/>
    <property type="match status" value="1"/>
</dbReference>